<dbReference type="PROSITE" id="PS01047">
    <property type="entry name" value="HMA_1"/>
    <property type="match status" value="1"/>
</dbReference>
<evidence type="ECO:0000313" key="4">
    <source>
        <dbReference type="Proteomes" id="UP000295278"/>
    </source>
</evidence>
<evidence type="ECO:0000259" key="2">
    <source>
        <dbReference type="PROSITE" id="PS50846"/>
    </source>
</evidence>
<dbReference type="Proteomes" id="UP000295278">
    <property type="component" value="Unassembled WGS sequence"/>
</dbReference>
<keyword evidence="4" id="KW-1185">Reference proteome</keyword>
<dbReference type="OrthoDB" id="1521937at2"/>
<protein>
    <submittedName>
        <fullName evidence="3">Copper chaperone</fullName>
    </submittedName>
</protein>
<sequence>MKHTYSIEGMSCDGCRSKVEKTLNSIAGVAAIVSLIPPMATITMDQHIATTQLQEALTAEGNYTIAFNEQADARGTIEEPIEKSCCNAVKQEDKTVQKSCCSATDS</sequence>
<dbReference type="InterPro" id="IPR006121">
    <property type="entry name" value="HMA_dom"/>
</dbReference>
<dbReference type="RefSeq" id="WP_131908383.1">
    <property type="nucleotide sequence ID" value="NZ_SMFM01000001.1"/>
</dbReference>
<accession>A0A4R5AZG2</accession>
<proteinExistence type="predicted"/>
<dbReference type="Pfam" id="PF00403">
    <property type="entry name" value="HMA"/>
    <property type="match status" value="1"/>
</dbReference>
<gene>
    <name evidence="3" type="ORF">E0F89_03065</name>
</gene>
<dbReference type="PROSITE" id="PS50846">
    <property type="entry name" value="HMA_2"/>
    <property type="match status" value="1"/>
</dbReference>
<reference evidence="3 4" key="1">
    <citation type="submission" date="2019-03" db="EMBL/GenBank/DDBJ databases">
        <title>Flavobacterium AT-3-2 sp. nov., isolated from arctic soil.</title>
        <authorList>
            <person name="Chaudhary D.K."/>
        </authorList>
    </citation>
    <scope>NUCLEOTIDE SEQUENCE [LARGE SCALE GENOMIC DNA]</scope>
    <source>
        <strain evidence="3 4">AT-3-2</strain>
    </source>
</reference>
<name>A0A4R5AZG2_9FLAO</name>
<comment type="caution">
    <text evidence="3">The sequence shown here is derived from an EMBL/GenBank/DDBJ whole genome shotgun (WGS) entry which is preliminary data.</text>
</comment>
<dbReference type="SUPFAM" id="SSF55008">
    <property type="entry name" value="HMA, heavy metal-associated domain"/>
    <property type="match status" value="1"/>
</dbReference>
<dbReference type="AlphaFoldDB" id="A0A4R5AZG2"/>
<dbReference type="EMBL" id="SMFM01000001">
    <property type="protein sequence ID" value="TDD78631.1"/>
    <property type="molecule type" value="Genomic_DNA"/>
</dbReference>
<evidence type="ECO:0000256" key="1">
    <source>
        <dbReference type="ARBA" id="ARBA00022723"/>
    </source>
</evidence>
<dbReference type="GO" id="GO:0046872">
    <property type="term" value="F:metal ion binding"/>
    <property type="evidence" value="ECO:0007669"/>
    <property type="project" value="UniProtKB-KW"/>
</dbReference>
<organism evidence="3 4">
    <name type="scientific">Flavobacterium caseinilyticum</name>
    <dbReference type="NCBI Taxonomy" id="2541732"/>
    <lineage>
        <taxon>Bacteria</taxon>
        <taxon>Pseudomonadati</taxon>
        <taxon>Bacteroidota</taxon>
        <taxon>Flavobacteriia</taxon>
        <taxon>Flavobacteriales</taxon>
        <taxon>Flavobacteriaceae</taxon>
        <taxon>Flavobacterium</taxon>
    </lineage>
</organism>
<dbReference type="InterPro" id="IPR017969">
    <property type="entry name" value="Heavy-metal-associated_CS"/>
</dbReference>
<dbReference type="CDD" id="cd00371">
    <property type="entry name" value="HMA"/>
    <property type="match status" value="1"/>
</dbReference>
<evidence type="ECO:0000313" key="3">
    <source>
        <dbReference type="EMBL" id="TDD78631.1"/>
    </source>
</evidence>
<dbReference type="Gene3D" id="3.30.70.100">
    <property type="match status" value="1"/>
</dbReference>
<dbReference type="InterPro" id="IPR036163">
    <property type="entry name" value="HMA_dom_sf"/>
</dbReference>
<keyword evidence="1" id="KW-0479">Metal-binding</keyword>
<feature type="domain" description="HMA" evidence="2">
    <location>
        <begin position="1"/>
        <end position="65"/>
    </location>
</feature>